<sequence>MEQDKLRSLITKRGVLKSHITRFANFIAGFQENNRSITELKVRLEKIEVMWEDFINIQTEIEILDNSGSQLEEHEGFEENYFHVVCKARELVDNSSGNSFVRPVVQNSNVKLPIIPLPTFAGDYRDWPHFYDTFNALVNNNSQLNDVQRFHYLRDVLKGDAKQVIESIEISDNNYKVAFDLLKTRFDNKKLIKRAHVASLFDISPLNKESSQGLRKFLDDINKHLRALKNLGESVDTWDILLVYLISTKLDLTTKREWESYSAKFDEPKLSNLTQFLTDRCNILETLECSTSSSARLNKYNTKGSKINETRSFLLSNQNLKCSFCNGDHSVYNCQNLLKIPVKLRLDEIKKLKLCTNCLRPGHFNSGCRSKSCRICHKRHNSLLHISNSNETSGSQIKSENTSSQVNNSQVNNSETQIDSKPSCTNSNLCCISARNSKNEHSSTKLEAHVLLTSAMINICNNDGNYVQCRALLDNGSQSNFITKNLVTKLRLSKYKINIPVTGIGQVFTNVAERTKTTIRSLHNAYEKELSFLIINQITDDLPAESIERLNFEIPENITLADPNFNNSGEIDVLLGAEIFWELLCAGQIRISPKGPILHKSKLGWLISGTVYINKVNIRTHCNLALENLQSQIERFWTVEELNNYKELSMEEAECEKIFKNYTERNASGKFVVRLPTCDAIPNFENSRDIAEKRFYSLEKRFRQDPNLKKSYVEFMREFEELGHMCKIKNDSSDDSTLNKNAPIYYLPHHAVKKDSSLTTKLRVVFDASAKSESGLALNDVLLTGPTIQDDLFSILVRFRKHTFVIIADVLKMYRQILICNEQRDMQRIIWRESPDQSIQDYRLNTLTYGTSPASFIATRCLHELAYLNKSKYPKSSEIILKDFYMDDLITGSNSAEEAIKIKTEVSHILSSGGFELRK</sequence>
<feature type="compositionally biased region" description="Low complexity" evidence="1">
    <location>
        <begin position="399"/>
        <end position="416"/>
    </location>
</feature>
<protein>
    <submittedName>
        <fullName evidence="2">Uncharacterized protein</fullName>
    </submittedName>
</protein>
<dbReference type="InterPro" id="IPR005312">
    <property type="entry name" value="DUF1759"/>
</dbReference>
<name>V5I888_ANOGL</name>
<dbReference type="PANTHER" id="PTHR47331">
    <property type="entry name" value="PHD-TYPE DOMAIN-CONTAINING PROTEIN"/>
    <property type="match status" value="1"/>
</dbReference>
<dbReference type="EMBL" id="GALX01005110">
    <property type="protein sequence ID" value="JAB63356.1"/>
    <property type="molecule type" value="Transcribed_RNA"/>
</dbReference>
<reference evidence="2" key="1">
    <citation type="submission" date="2013-07" db="EMBL/GenBank/DDBJ databases">
        <title>Midgut Transcriptome Profiling of Anoplphora glabripennis, a Lignocellulose Degrading, Wood-Boring Cerambycid.</title>
        <authorList>
            <person name="Scully E.D."/>
            <person name="Hoover K."/>
            <person name="Carlson J.E."/>
            <person name="Tien M."/>
            <person name="Geib S.M."/>
        </authorList>
    </citation>
    <scope>NUCLEOTIDE SEQUENCE</scope>
</reference>
<accession>V5I888</accession>
<dbReference type="SUPFAM" id="SSF56672">
    <property type="entry name" value="DNA/RNA polymerases"/>
    <property type="match status" value="1"/>
</dbReference>
<feature type="region of interest" description="Disordered" evidence="1">
    <location>
        <begin position="387"/>
        <end position="422"/>
    </location>
</feature>
<feature type="compositionally biased region" description="Polar residues" evidence="1">
    <location>
        <begin position="387"/>
        <end position="398"/>
    </location>
</feature>
<dbReference type="Pfam" id="PF03564">
    <property type="entry name" value="DUF1759"/>
    <property type="match status" value="1"/>
</dbReference>
<dbReference type="GO" id="GO:0071897">
    <property type="term" value="P:DNA biosynthetic process"/>
    <property type="evidence" value="ECO:0007669"/>
    <property type="project" value="UniProtKB-ARBA"/>
</dbReference>
<proteinExistence type="predicted"/>
<organism evidence="2">
    <name type="scientific">Anoplophora glabripennis</name>
    <name type="common">Asian longhorn beetle</name>
    <name type="synonym">Anoplophora nobilis</name>
    <dbReference type="NCBI Taxonomy" id="217634"/>
    <lineage>
        <taxon>Eukaryota</taxon>
        <taxon>Metazoa</taxon>
        <taxon>Ecdysozoa</taxon>
        <taxon>Arthropoda</taxon>
        <taxon>Hexapoda</taxon>
        <taxon>Insecta</taxon>
        <taxon>Pterygota</taxon>
        <taxon>Neoptera</taxon>
        <taxon>Endopterygota</taxon>
        <taxon>Coleoptera</taxon>
        <taxon>Polyphaga</taxon>
        <taxon>Cucujiformia</taxon>
        <taxon>Chrysomeloidea</taxon>
        <taxon>Cerambycidae</taxon>
        <taxon>Lamiinae</taxon>
        <taxon>Lamiini</taxon>
        <taxon>Anoplophora</taxon>
    </lineage>
</organism>
<dbReference type="PANTHER" id="PTHR47331:SF5">
    <property type="entry name" value="RIBONUCLEASE H"/>
    <property type="match status" value="1"/>
</dbReference>
<dbReference type="AlphaFoldDB" id="V5I888"/>
<evidence type="ECO:0000313" key="2">
    <source>
        <dbReference type="EMBL" id="JAB63356.1"/>
    </source>
</evidence>
<dbReference type="InterPro" id="IPR043502">
    <property type="entry name" value="DNA/RNA_pol_sf"/>
</dbReference>
<evidence type="ECO:0000256" key="1">
    <source>
        <dbReference type="SAM" id="MobiDB-lite"/>
    </source>
</evidence>